<dbReference type="EMBL" id="JAFIRN010000009">
    <property type="protein sequence ID" value="KAG5841884.1"/>
    <property type="molecule type" value="Genomic_DNA"/>
</dbReference>
<evidence type="ECO:0000256" key="13">
    <source>
        <dbReference type="RuleBase" id="RU003318"/>
    </source>
</evidence>
<evidence type="ECO:0000256" key="1">
    <source>
        <dbReference type="ARBA" id="ARBA00004568"/>
    </source>
</evidence>
<dbReference type="GO" id="GO:0007156">
    <property type="term" value="P:homophilic cell adhesion via plasma membrane adhesion molecules"/>
    <property type="evidence" value="ECO:0007669"/>
    <property type="project" value="InterPro"/>
</dbReference>
<keyword evidence="11" id="KW-0325">Glycoprotein</keyword>
<evidence type="ECO:0000313" key="19">
    <source>
        <dbReference type="Proteomes" id="UP001044222"/>
    </source>
</evidence>
<dbReference type="GO" id="GO:0005886">
    <property type="term" value="C:plasma membrane"/>
    <property type="evidence" value="ECO:0007669"/>
    <property type="project" value="UniProtKB-SubCell"/>
</dbReference>
<evidence type="ECO:0000256" key="15">
    <source>
        <dbReference type="SAM" id="MobiDB-lite"/>
    </source>
</evidence>
<dbReference type="SMART" id="SM00112">
    <property type="entry name" value="CA"/>
    <property type="match status" value="2"/>
</dbReference>
<dbReference type="InterPro" id="IPR009122">
    <property type="entry name" value="Desmosomal_cadherin"/>
</dbReference>
<keyword evidence="4" id="KW-0479">Metal-binding</keyword>
<keyword evidence="2" id="KW-1003">Cell membrane</keyword>
<dbReference type="GO" id="GO:0002009">
    <property type="term" value="P:morphogenesis of an epithelium"/>
    <property type="evidence" value="ECO:0007669"/>
    <property type="project" value="UniProtKB-ARBA"/>
</dbReference>
<keyword evidence="10 16" id="KW-0472">Membrane</keyword>
<dbReference type="Pfam" id="PF00028">
    <property type="entry name" value="Cadherin"/>
    <property type="match status" value="2"/>
</dbReference>
<dbReference type="FunFam" id="2.60.40.60:FF:000031">
    <property type="entry name" value="Cadherin 3"/>
    <property type="match status" value="1"/>
</dbReference>
<dbReference type="GO" id="GO:0005509">
    <property type="term" value="F:calcium ion binding"/>
    <property type="evidence" value="ECO:0007669"/>
    <property type="project" value="UniProtKB-UniRule"/>
</dbReference>
<evidence type="ECO:0000256" key="2">
    <source>
        <dbReference type="ARBA" id="ARBA00022475"/>
    </source>
</evidence>
<dbReference type="Pfam" id="PF01049">
    <property type="entry name" value="CADH_Y-type_LIR"/>
    <property type="match status" value="1"/>
</dbReference>
<evidence type="ECO:0000256" key="11">
    <source>
        <dbReference type="ARBA" id="ARBA00023180"/>
    </source>
</evidence>
<organism evidence="18 19">
    <name type="scientific">Anguilla anguilla</name>
    <name type="common">European freshwater eel</name>
    <name type="synonym">Muraena anguilla</name>
    <dbReference type="NCBI Taxonomy" id="7936"/>
    <lineage>
        <taxon>Eukaryota</taxon>
        <taxon>Metazoa</taxon>
        <taxon>Chordata</taxon>
        <taxon>Craniata</taxon>
        <taxon>Vertebrata</taxon>
        <taxon>Euteleostomi</taxon>
        <taxon>Actinopterygii</taxon>
        <taxon>Neopterygii</taxon>
        <taxon>Teleostei</taxon>
        <taxon>Anguilliformes</taxon>
        <taxon>Anguillidae</taxon>
        <taxon>Anguilla</taxon>
    </lineage>
</organism>
<comment type="caution">
    <text evidence="18">The sequence shown here is derived from an EMBL/GenBank/DDBJ whole genome shotgun (WGS) entry which is preliminary data.</text>
</comment>
<comment type="function">
    <text evidence="14">A component of desmosome cell-cell junctions which are required for positive regulation of cellular adhesion. Involved in the interaction of plaque proteins and intermediate filaments mediating cell-cell adhesion.</text>
</comment>
<evidence type="ECO:0000313" key="18">
    <source>
        <dbReference type="EMBL" id="KAG5841884.1"/>
    </source>
</evidence>
<feature type="region of interest" description="Disordered" evidence="15">
    <location>
        <begin position="643"/>
        <end position="707"/>
    </location>
</feature>
<name>A0A9D3M539_ANGAN</name>
<dbReference type="InterPro" id="IPR015919">
    <property type="entry name" value="Cadherin-like_sf"/>
</dbReference>
<dbReference type="Gene3D" id="2.60.40.60">
    <property type="entry name" value="Cadherins"/>
    <property type="match status" value="3"/>
</dbReference>
<dbReference type="PROSITE" id="PS00232">
    <property type="entry name" value="CADHERIN_1"/>
    <property type="match status" value="1"/>
</dbReference>
<evidence type="ECO:0000256" key="7">
    <source>
        <dbReference type="ARBA" id="ARBA00022889"/>
    </source>
</evidence>
<evidence type="ECO:0000256" key="10">
    <source>
        <dbReference type="ARBA" id="ARBA00023136"/>
    </source>
</evidence>
<keyword evidence="19" id="KW-1185">Reference proteome</keyword>
<dbReference type="CDD" id="cd11304">
    <property type="entry name" value="Cadherin_repeat"/>
    <property type="match status" value="2"/>
</dbReference>
<dbReference type="GO" id="GO:0030057">
    <property type="term" value="C:desmosome"/>
    <property type="evidence" value="ECO:0007669"/>
    <property type="project" value="UniProtKB-SubCell"/>
</dbReference>
<accession>A0A9D3M539</accession>
<dbReference type="PRINTS" id="PR00205">
    <property type="entry name" value="CADHERIN"/>
</dbReference>
<dbReference type="InterPro" id="IPR020894">
    <property type="entry name" value="Cadherin_CS"/>
</dbReference>
<feature type="domain" description="Cadherin" evidence="17">
    <location>
        <begin position="29"/>
        <end position="144"/>
    </location>
</feature>
<dbReference type="PRINTS" id="PR01818">
    <property type="entry name" value="DESMOCADHERN"/>
</dbReference>
<gene>
    <name evidence="18" type="ORF">ANANG_G00171760</name>
</gene>
<evidence type="ECO:0000256" key="16">
    <source>
        <dbReference type="SAM" id="Phobius"/>
    </source>
</evidence>
<dbReference type="InterPro" id="IPR027397">
    <property type="entry name" value="Catenin-bd_sf"/>
</dbReference>
<evidence type="ECO:0000256" key="14">
    <source>
        <dbReference type="RuleBase" id="RU004358"/>
    </source>
</evidence>
<reference evidence="18" key="1">
    <citation type="submission" date="2021-01" db="EMBL/GenBank/DDBJ databases">
        <title>A chromosome-scale assembly of European eel, Anguilla anguilla.</title>
        <authorList>
            <person name="Henkel C."/>
            <person name="Jong-Raadsen S.A."/>
            <person name="Dufour S."/>
            <person name="Weltzien F.-A."/>
            <person name="Palstra A.P."/>
            <person name="Pelster B."/>
            <person name="Spaink H.P."/>
            <person name="Van Den Thillart G.E."/>
            <person name="Jansen H."/>
            <person name="Zahm M."/>
            <person name="Klopp C."/>
            <person name="Cedric C."/>
            <person name="Louis A."/>
            <person name="Berthelot C."/>
            <person name="Parey E."/>
            <person name="Roest Crollius H."/>
            <person name="Montfort J."/>
            <person name="Robinson-Rechavi M."/>
            <person name="Bucao C."/>
            <person name="Bouchez O."/>
            <person name="Gislard M."/>
            <person name="Lluch J."/>
            <person name="Milhes M."/>
            <person name="Lampietro C."/>
            <person name="Lopez Roques C."/>
            <person name="Donnadieu C."/>
            <person name="Braasch I."/>
            <person name="Desvignes T."/>
            <person name="Postlethwait J."/>
            <person name="Bobe J."/>
            <person name="Guiguen Y."/>
            <person name="Dirks R."/>
        </authorList>
    </citation>
    <scope>NUCLEOTIDE SEQUENCE</scope>
    <source>
        <strain evidence="18">Tag_6206</strain>
        <tissue evidence="18">Liver</tissue>
    </source>
</reference>
<keyword evidence="7 13" id="KW-0130">Cell adhesion</keyword>
<keyword evidence="9 16" id="KW-1133">Transmembrane helix</keyword>
<dbReference type="InterPro" id="IPR000233">
    <property type="entry name" value="Cadherin_Y-type_LIR"/>
</dbReference>
<dbReference type="Proteomes" id="UP001044222">
    <property type="component" value="Chromosome 9"/>
</dbReference>
<evidence type="ECO:0000256" key="5">
    <source>
        <dbReference type="ARBA" id="ARBA00022737"/>
    </source>
</evidence>
<keyword evidence="8" id="KW-0965">Cell junction</keyword>
<dbReference type="FunFam" id="2.60.40.60:FF:000074">
    <property type="entry name" value="Desmoglein 4"/>
    <property type="match status" value="1"/>
</dbReference>
<evidence type="ECO:0000256" key="8">
    <source>
        <dbReference type="ARBA" id="ARBA00022949"/>
    </source>
</evidence>
<evidence type="ECO:0000256" key="9">
    <source>
        <dbReference type="ARBA" id="ARBA00022989"/>
    </source>
</evidence>
<dbReference type="AlphaFoldDB" id="A0A9D3M539"/>
<dbReference type="FunFam" id="2.60.40.60:FF:000083">
    <property type="entry name" value="Desmoglein 1"/>
    <property type="match status" value="1"/>
</dbReference>
<dbReference type="PANTHER" id="PTHR24025">
    <property type="entry name" value="DESMOGLEIN FAMILY MEMBER"/>
    <property type="match status" value="1"/>
</dbReference>
<dbReference type="SUPFAM" id="SSF49313">
    <property type="entry name" value="Cadherin-like"/>
    <property type="match status" value="3"/>
</dbReference>
<proteinExistence type="predicted"/>
<evidence type="ECO:0000256" key="12">
    <source>
        <dbReference type="PROSITE-ProRule" id="PRU00043"/>
    </source>
</evidence>
<protein>
    <recommendedName>
        <fullName evidence="17">Cadherin domain-containing protein</fullName>
    </recommendedName>
</protein>
<dbReference type="PANTHER" id="PTHR24025:SF1">
    <property type="entry name" value="DESMOGLEIN-2"/>
    <property type="match status" value="1"/>
</dbReference>
<evidence type="ECO:0000259" key="17">
    <source>
        <dbReference type="PROSITE" id="PS50268"/>
    </source>
</evidence>
<keyword evidence="6 12" id="KW-0106">Calcium</keyword>
<evidence type="ECO:0000256" key="6">
    <source>
        <dbReference type="ARBA" id="ARBA00022837"/>
    </source>
</evidence>
<dbReference type="Gene3D" id="4.10.900.10">
    <property type="entry name" value="TCF3-CBD (Catenin binding domain)"/>
    <property type="match status" value="1"/>
</dbReference>
<sequence>MNGQKGGRTGTGAFTINILDVNDNVPTLEKSYYEGSVEENTVNVEVMRIKAVDLDLINTDNWRTIFSIVSGNEAGYFNITTDEKTNEGVITLIKALDYEELKEVNLRISMRNKAAYHQSVVLPPGGKSYPIKINVKNQPEGPRFSPAMKAISISENSKVVTTHTVIATYTAIDGDTLVAAENVRYAKLVDQANWLIIDERTAEIKLSQIPDRESKFLVNGTYIAKIICITNDIPAKTATGTIFMEVEDFNDHCPTLTSTTRTACSYDTALLVTAEDADPDPNGAPFHFRVVREGTKQKWTVEPADENRSVILRASEKLWPGLYQVELEVRDQQGKACEARQVLDVMVCTCGEGGAEKACEARAVPSTVFGAPGVAFLLLALLLLLLVPLLLLFCTCGGKNFMMMPVDTKEHLIEYHTERPGEDKEVPLLKVPTEVDGSIKAKHFEKLGAGQSAGGAAGASLLGAAGEGFGQTMGAGYGQAMGAGYGQAMGTGYGQAMGAGYGQAMGAGYGGAEGGYSSASAWGYSDGIQGAEMKGRYSGFESLHKGAWDGIALTEDFLDDYYSQKAGCAESLGGLLGDGLQIYEYEGQESPAGSVGCCSLLGADDSLDFLNDLGPKFRTLAEICRGSAMETASSTAAAARGVHSGGAASSSSETTHTEITAETTLGASKASPARAASSSKTTHTEITAETTLGVSKASPAPARATPPAHAVESVVTETSYAASAPRVQVTENVLASSGAYLVQPTPVLYTTAPVLQTRYVLEQPGLGATLLVTDRPGSAQGVYLLNDAPRMGETVLVREQRGAVPAGALGMNEGVVLVEQRHVLREADAGRGHTLLRVESPGPGAQSLLVLERQVVTESQSEPRQVLVQERSASASRTPRWW</sequence>
<dbReference type="GO" id="GO:0045216">
    <property type="term" value="P:cell-cell junction organization"/>
    <property type="evidence" value="ECO:0007669"/>
    <property type="project" value="UniProtKB-ARBA"/>
</dbReference>
<evidence type="ECO:0000256" key="3">
    <source>
        <dbReference type="ARBA" id="ARBA00022692"/>
    </source>
</evidence>
<feature type="transmembrane region" description="Helical" evidence="16">
    <location>
        <begin position="369"/>
        <end position="394"/>
    </location>
</feature>
<keyword evidence="5" id="KW-0677">Repeat</keyword>
<feature type="domain" description="Cadherin" evidence="17">
    <location>
        <begin position="145"/>
        <end position="256"/>
    </location>
</feature>
<comment type="subcellular location">
    <subcellularLocation>
        <location evidence="1">Cell junction</location>
        <location evidence="1">Desmosome</location>
    </subcellularLocation>
    <subcellularLocation>
        <location evidence="13">Cell membrane</location>
        <topology evidence="13">Single-pass type I membrane protein</topology>
    </subcellularLocation>
</comment>
<evidence type="ECO:0000256" key="4">
    <source>
        <dbReference type="ARBA" id="ARBA00022723"/>
    </source>
</evidence>
<dbReference type="InterPro" id="IPR050971">
    <property type="entry name" value="Cadherin-domain_protein"/>
</dbReference>
<dbReference type="InterPro" id="IPR002126">
    <property type="entry name" value="Cadherin-like_dom"/>
</dbReference>
<keyword evidence="3 13" id="KW-0812">Transmembrane</keyword>
<dbReference type="PROSITE" id="PS50268">
    <property type="entry name" value="CADHERIN_2"/>
    <property type="match status" value="2"/>
</dbReference>